<keyword evidence="2" id="KW-0812">Transmembrane</keyword>
<feature type="transmembrane region" description="Helical" evidence="2">
    <location>
        <begin position="50"/>
        <end position="69"/>
    </location>
</feature>
<feature type="coiled-coil region" evidence="1">
    <location>
        <begin position="122"/>
        <end position="159"/>
    </location>
</feature>
<dbReference type="EMBL" id="CP011304">
    <property type="protein sequence ID" value="AKE64431.1"/>
    <property type="molecule type" value="Genomic_DNA"/>
</dbReference>
<evidence type="ECO:0000313" key="3">
    <source>
        <dbReference type="EMBL" id="AKE64431.1"/>
    </source>
</evidence>
<reference evidence="3 4" key="1">
    <citation type="journal article" date="2015" name="Genome Announc.">
        <title>Complete Genome Sequence of Microcystis aeruginosa NIES-2549, a Bloom-Forming Cyanobacterium from Lake Kasumigaura, Japan.</title>
        <authorList>
            <person name="Yamaguchi H."/>
            <person name="Suzuki S."/>
            <person name="Tanabe Y."/>
            <person name="Osana Y."/>
            <person name="Shimura Y."/>
            <person name="Ishida K."/>
            <person name="Kawachi M."/>
        </authorList>
    </citation>
    <scope>NUCLEOTIDE SEQUENCE [LARGE SCALE GENOMIC DNA]</scope>
    <source>
        <strain evidence="3 4">NIES-2549</strain>
    </source>
</reference>
<name>A0A0F6U3P8_MICAE</name>
<proteinExistence type="predicted"/>
<dbReference type="HOGENOM" id="CLU_523547_0_0_3"/>
<dbReference type="Proteomes" id="UP000034103">
    <property type="component" value="Chromosome"/>
</dbReference>
<evidence type="ECO:0000313" key="4">
    <source>
        <dbReference type="Proteomes" id="UP000034103"/>
    </source>
</evidence>
<dbReference type="AlphaFoldDB" id="A0A0F6U3P8"/>
<dbReference type="PATRIC" id="fig|1641812.3.peg.2154"/>
<protein>
    <submittedName>
        <fullName evidence="3">Uncharacterized protein</fullName>
    </submittedName>
</protein>
<sequence>MLQKFKKRVSKLSLFIILLLFQIVSFTTTVNGTRILLGHLDLLGIGSFKFPAYLFFGLGIQLFILWLFLLGEHALRSRFTLWLLVFVYTLLSIYTSFFSLYEGISREKLSETTSAIKQSEEIVRLIQANKKYQDQNNRYSELEEEIKNAEEDRTDICKREFGGFYGCEDDPRKIAIDNKISTLKQERGKLAGKVKTFNDFLKNKGENFGKWTAEKIYLENGKVISLFSEEIPQNTREELEKQAGTQNFFLLPFVKLLEGDKNAIFAVFIASILDCTSVLIGLNPETIKRDRFRTVINALILVKNKTTLGIRNFLPHLIEVTGHTISTIVRSIAGLPNGIIYGVLAGLQRTFQIFIRTNNTFTIRGRRQDFLENLWDSIDHFRIGSINSQDHQGHVINCKKLMLSSQDNQSFKRGYEKILNRMERLEWVQRIRHSNDTKFEILEYEKFEQWYLKEHNKRFDQERHDMSGVNTFKTVIYLPPISRKKTNKN</sequence>
<accession>A0A0F6U3P8</accession>
<feature type="transmembrane region" description="Helical" evidence="2">
    <location>
        <begin position="81"/>
        <end position="101"/>
    </location>
</feature>
<evidence type="ECO:0000256" key="2">
    <source>
        <dbReference type="SAM" id="Phobius"/>
    </source>
</evidence>
<organism evidence="3 4">
    <name type="scientific">Microcystis aeruginosa NIES-2549</name>
    <dbReference type="NCBI Taxonomy" id="1641812"/>
    <lineage>
        <taxon>Bacteria</taxon>
        <taxon>Bacillati</taxon>
        <taxon>Cyanobacteriota</taxon>
        <taxon>Cyanophyceae</taxon>
        <taxon>Oscillatoriophycideae</taxon>
        <taxon>Chroococcales</taxon>
        <taxon>Microcystaceae</taxon>
        <taxon>Microcystis</taxon>
    </lineage>
</organism>
<dbReference type="RefSeq" id="WP_046662010.1">
    <property type="nucleotide sequence ID" value="NZ_CP011304.1"/>
</dbReference>
<gene>
    <name evidence="3" type="ORF">MYAER_2083</name>
</gene>
<keyword evidence="2" id="KW-0472">Membrane</keyword>
<keyword evidence="2" id="KW-1133">Transmembrane helix</keyword>
<keyword evidence="1" id="KW-0175">Coiled coil</keyword>
<evidence type="ECO:0000256" key="1">
    <source>
        <dbReference type="SAM" id="Coils"/>
    </source>
</evidence>
<feature type="transmembrane region" description="Helical" evidence="2">
    <location>
        <begin position="12"/>
        <end position="30"/>
    </location>
</feature>